<gene>
    <name evidence="6" type="ORF">ACFQMN_13290</name>
</gene>
<evidence type="ECO:0000313" key="6">
    <source>
        <dbReference type="EMBL" id="MFC7321856.1"/>
    </source>
</evidence>
<dbReference type="HAMAP" id="MF_02070">
    <property type="entry name" value="TagA_TarA"/>
    <property type="match status" value="1"/>
</dbReference>
<protein>
    <recommendedName>
        <fullName evidence="5">N-acetylglucosaminyldiphosphoundecaprenol N-acetyl-beta-D-mannosaminyltransferase</fullName>
        <ecNumber evidence="5">2.4.1.187</ecNumber>
    </recommendedName>
    <alternativeName>
        <fullName evidence="5">N-acetylmannosaminyltransferase</fullName>
    </alternativeName>
    <alternativeName>
        <fullName evidence="5">UDP-N-acetylmannosamine transferase</fullName>
    </alternativeName>
    <alternativeName>
        <fullName evidence="5">UDP-N-acetylmannosamine:N-acetylglucosaminyl pyrophosphorylundecaprenol N-acetylmannosaminyltransferase</fullName>
    </alternativeName>
</protein>
<dbReference type="Proteomes" id="UP001596494">
    <property type="component" value="Unassembled WGS sequence"/>
</dbReference>
<evidence type="ECO:0000256" key="1">
    <source>
        <dbReference type="ARBA" id="ARBA00022676"/>
    </source>
</evidence>
<keyword evidence="3 5" id="KW-0777">Teichoic acid biosynthesis</keyword>
<comment type="function">
    <text evidence="5">Catalyzes the conversion of GlcNAc-PP-undecaprenol into ManNAc-GlcNAc-PP-undecaprenol, the first committed lipid intermediate in the de novo synthesis of teichoic acid.</text>
</comment>
<dbReference type="InterPro" id="IPR034714">
    <property type="entry name" value="TagA_TarA"/>
</dbReference>
<evidence type="ECO:0000256" key="2">
    <source>
        <dbReference type="ARBA" id="ARBA00022679"/>
    </source>
</evidence>
<evidence type="ECO:0000256" key="3">
    <source>
        <dbReference type="ARBA" id="ARBA00022944"/>
    </source>
</evidence>
<dbReference type="InterPro" id="IPR004629">
    <property type="entry name" value="WecG_TagA_CpsF"/>
</dbReference>
<dbReference type="EMBL" id="JBHTBY010000011">
    <property type="protein sequence ID" value="MFC7321856.1"/>
    <property type="molecule type" value="Genomic_DNA"/>
</dbReference>
<keyword evidence="4 5" id="KW-0961">Cell wall biogenesis/degradation</keyword>
<sequence length="243" mass="28181">MKHVNILGIPFSIINHDYLIKRLSQHVQSAEKSFVITANPEIVMQANEHQEYKNHLLRASYITADGIGIVKASKILKNPLPERVTGYDVMMDMLQLSCDHQYSIYLLGADKETLLSTKNNIEKQFPSIRIAGYHDGYFDWNNNRIAEEIHEKKPDIVFVALGAPKQETWISQHIDQFTKGVFICVGGSFDVISGNVKRAPLSWQNINLEWLYRLLKQPRRWRRMLALPRFSYRIIKQRVKNSS</sequence>
<organism evidence="6 7">
    <name type="scientific">Halobacillus campisalis</name>
    <dbReference type="NCBI Taxonomy" id="435909"/>
    <lineage>
        <taxon>Bacteria</taxon>
        <taxon>Bacillati</taxon>
        <taxon>Bacillota</taxon>
        <taxon>Bacilli</taxon>
        <taxon>Bacillales</taxon>
        <taxon>Bacillaceae</taxon>
        <taxon>Halobacillus</taxon>
    </lineage>
</organism>
<comment type="pathway">
    <text evidence="5">Cell wall biogenesis; teichoic acid biosynthesis.</text>
</comment>
<reference evidence="7" key="1">
    <citation type="journal article" date="2019" name="Int. J. Syst. Evol. Microbiol.">
        <title>The Global Catalogue of Microorganisms (GCM) 10K type strain sequencing project: providing services to taxonomists for standard genome sequencing and annotation.</title>
        <authorList>
            <consortium name="The Broad Institute Genomics Platform"/>
            <consortium name="The Broad Institute Genome Sequencing Center for Infectious Disease"/>
            <person name="Wu L."/>
            <person name="Ma J."/>
        </authorList>
    </citation>
    <scope>NUCLEOTIDE SEQUENCE [LARGE SCALE GENOMIC DNA]</scope>
    <source>
        <strain evidence="7">CCUG 73951</strain>
    </source>
</reference>
<comment type="catalytic activity">
    <reaction evidence="5">
        <text>UDP-N-acetyl-alpha-D-mannosamine + N-acetyl-alpha-D-glucosaminyl-di-trans,octa-cis-undecaprenyl diphosphate = N-acetyl-beta-D-mannosaminyl-(1-&gt;4)-N-acetyl-alpha-D-glucosaminyl di-trans,octa-cis-undecaprenyl diphosphate + UDP + H(+)</text>
        <dbReference type="Rhea" id="RHEA:16053"/>
        <dbReference type="ChEBI" id="CHEBI:15378"/>
        <dbReference type="ChEBI" id="CHEBI:58223"/>
        <dbReference type="ChEBI" id="CHEBI:62959"/>
        <dbReference type="ChEBI" id="CHEBI:68623"/>
        <dbReference type="ChEBI" id="CHEBI:132210"/>
        <dbReference type="EC" id="2.4.1.187"/>
    </reaction>
</comment>
<keyword evidence="2 5" id="KW-0808">Transferase</keyword>
<dbReference type="Pfam" id="PF03808">
    <property type="entry name" value="Glyco_tran_WecG"/>
    <property type="match status" value="1"/>
</dbReference>
<dbReference type="RefSeq" id="WP_289215794.1">
    <property type="nucleotide sequence ID" value="NZ_JAPVRC010000004.1"/>
</dbReference>
<accession>A0ABW2K757</accession>
<dbReference type="NCBIfam" id="TIGR00696">
    <property type="entry name" value="wecG_tagA_cpsF"/>
    <property type="match status" value="1"/>
</dbReference>
<comment type="caution">
    <text evidence="6">The sequence shown here is derived from an EMBL/GenBank/DDBJ whole genome shotgun (WGS) entry which is preliminary data.</text>
</comment>
<evidence type="ECO:0000313" key="7">
    <source>
        <dbReference type="Proteomes" id="UP001596494"/>
    </source>
</evidence>
<comment type="similarity">
    <text evidence="5">Belongs to the glycosyltransferase 26 family. TagA/TarA subfamily.</text>
</comment>
<dbReference type="PANTHER" id="PTHR34136">
    <property type="match status" value="1"/>
</dbReference>
<proteinExistence type="inferred from homology"/>
<name>A0ABW2K757_9BACI</name>
<evidence type="ECO:0000256" key="5">
    <source>
        <dbReference type="HAMAP-Rule" id="MF_02070"/>
    </source>
</evidence>
<dbReference type="PANTHER" id="PTHR34136:SF1">
    <property type="entry name" value="UDP-N-ACETYL-D-MANNOSAMINURONIC ACID TRANSFERASE"/>
    <property type="match status" value="1"/>
</dbReference>
<keyword evidence="1 5" id="KW-0328">Glycosyltransferase</keyword>
<keyword evidence="7" id="KW-1185">Reference proteome</keyword>
<dbReference type="CDD" id="cd06533">
    <property type="entry name" value="Glyco_transf_WecG_TagA"/>
    <property type="match status" value="1"/>
</dbReference>
<evidence type="ECO:0000256" key="4">
    <source>
        <dbReference type="ARBA" id="ARBA00023316"/>
    </source>
</evidence>
<dbReference type="EC" id="2.4.1.187" evidence="5"/>